<dbReference type="Proteomes" id="UP001569963">
    <property type="component" value="Unassembled WGS sequence"/>
</dbReference>
<comment type="caution">
    <text evidence="1">The sequence shown here is derived from an EMBL/GenBank/DDBJ whole genome shotgun (WGS) entry which is preliminary data.</text>
</comment>
<evidence type="ECO:0000313" key="2">
    <source>
        <dbReference type="Proteomes" id="UP001569963"/>
    </source>
</evidence>
<dbReference type="EMBL" id="JAXCEI010000015">
    <property type="protein sequence ID" value="MFA1542951.1"/>
    <property type="molecule type" value="Genomic_DNA"/>
</dbReference>
<name>A0ABV4QIH3_9ACTN</name>
<accession>A0ABV4QIH3</accession>
<evidence type="ECO:0000313" key="1">
    <source>
        <dbReference type="EMBL" id="MFA1542951.1"/>
    </source>
</evidence>
<keyword evidence="2" id="KW-1185">Reference proteome</keyword>
<proteinExistence type="predicted"/>
<gene>
    <name evidence="1" type="ORF">SM611_28805</name>
</gene>
<sequence length="41" mass="4326">MRRGEKAPMGGFPADLARRHGVGAPVPDWTQIIAAAWPGLA</sequence>
<dbReference type="RefSeq" id="WP_371953452.1">
    <property type="nucleotide sequence ID" value="NZ_JAXCEI010000015.1"/>
</dbReference>
<reference evidence="1 2" key="1">
    <citation type="submission" date="2023-11" db="EMBL/GenBank/DDBJ databases">
        <title>Actinomadura monticuli sp. nov., isolated from volcanic ash.</title>
        <authorList>
            <person name="Lee S.D."/>
            <person name="Yang H."/>
            <person name="Kim I.S."/>
        </authorList>
    </citation>
    <scope>NUCLEOTIDE SEQUENCE [LARGE SCALE GENOMIC DNA]</scope>
    <source>
        <strain evidence="1 2">DLS-62</strain>
    </source>
</reference>
<protein>
    <submittedName>
        <fullName evidence="1">Uncharacterized protein</fullName>
    </submittedName>
</protein>
<organism evidence="1 2">
    <name type="scientific">Actinomadura monticuli</name>
    <dbReference type="NCBI Taxonomy" id="3097367"/>
    <lineage>
        <taxon>Bacteria</taxon>
        <taxon>Bacillati</taxon>
        <taxon>Actinomycetota</taxon>
        <taxon>Actinomycetes</taxon>
        <taxon>Streptosporangiales</taxon>
        <taxon>Thermomonosporaceae</taxon>
        <taxon>Actinomadura</taxon>
    </lineage>
</organism>